<dbReference type="PROSITE" id="PS50111">
    <property type="entry name" value="CHEMOTAXIS_TRANSDUC_2"/>
    <property type="match status" value="1"/>
</dbReference>
<protein>
    <submittedName>
        <fullName evidence="7">Methyl-accepting chemotaxis protein</fullName>
    </submittedName>
</protein>
<dbReference type="Proteomes" id="UP000681594">
    <property type="component" value="Unassembled WGS sequence"/>
</dbReference>
<evidence type="ECO:0000256" key="4">
    <source>
        <dbReference type="SAM" id="Phobius"/>
    </source>
</evidence>
<keyword evidence="4" id="KW-0472">Membrane</keyword>
<keyword evidence="1 3" id="KW-0807">Transducer</keyword>
<dbReference type="SMART" id="SM00283">
    <property type="entry name" value="MA"/>
    <property type="match status" value="1"/>
</dbReference>
<accession>A0ABS4AK47</accession>
<comment type="similarity">
    <text evidence="2">Belongs to the methyl-accepting chemotaxis (MCP) protein family.</text>
</comment>
<evidence type="ECO:0000256" key="3">
    <source>
        <dbReference type="PROSITE-ProRule" id="PRU00284"/>
    </source>
</evidence>
<dbReference type="SUPFAM" id="SSF58104">
    <property type="entry name" value="Methyl-accepting chemotaxis protein (MCP) signaling domain"/>
    <property type="match status" value="1"/>
</dbReference>
<evidence type="ECO:0000259" key="6">
    <source>
        <dbReference type="PROSITE" id="PS50885"/>
    </source>
</evidence>
<feature type="domain" description="HAMP" evidence="6">
    <location>
        <begin position="344"/>
        <end position="397"/>
    </location>
</feature>
<dbReference type="Pfam" id="PF00672">
    <property type="entry name" value="HAMP"/>
    <property type="match status" value="1"/>
</dbReference>
<evidence type="ECO:0000256" key="2">
    <source>
        <dbReference type="ARBA" id="ARBA00029447"/>
    </source>
</evidence>
<evidence type="ECO:0000313" key="7">
    <source>
        <dbReference type="EMBL" id="MBP0447396.1"/>
    </source>
</evidence>
<keyword evidence="8" id="KW-1185">Reference proteome</keyword>
<keyword evidence="4" id="KW-0812">Transmembrane</keyword>
<feature type="transmembrane region" description="Helical" evidence="4">
    <location>
        <begin position="319"/>
        <end position="342"/>
    </location>
</feature>
<evidence type="ECO:0000313" key="8">
    <source>
        <dbReference type="Proteomes" id="UP000681594"/>
    </source>
</evidence>
<keyword evidence="4" id="KW-1133">Transmembrane helix</keyword>
<dbReference type="InterPro" id="IPR004089">
    <property type="entry name" value="MCPsignal_dom"/>
</dbReference>
<dbReference type="PANTHER" id="PTHR32089:SF112">
    <property type="entry name" value="LYSOZYME-LIKE PROTEIN-RELATED"/>
    <property type="match status" value="1"/>
</dbReference>
<name>A0ABS4AK47_9PROT</name>
<dbReference type="PROSITE" id="PS50885">
    <property type="entry name" value="HAMP"/>
    <property type="match status" value="1"/>
</dbReference>
<dbReference type="Pfam" id="PF00015">
    <property type="entry name" value="MCPsignal"/>
    <property type="match status" value="1"/>
</dbReference>
<dbReference type="SMART" id="SM00304">
    <property type="entry name" value="HAMP"/>
    <property type="match status" value="1"/>
</dbReference>
<gene>
    <name evidence="7" type="ORF">J8J14_21765</name>
</gene>
<dbReference type="InterPro" id="IPR003660">
    <property type="entry name" value="HAMP_dom"/>
</dbReference>
<reference evidence="7 8" key="1">
    <citation type="submission" date="2021-03" db="EMBL/GenBank/DDBJ databases">
        <authorList>
            <person name="So Y."/>
        </authorList>
    </citation>
    <scope>NUCLEOTIDE SEQUENCE [LARGE SCALE GENOMIC DNA]</scope>
    <source>
        <strain evidence="7 8">SSH11</strain>
    </source>
</reference>
<evidence type="ECO:0000259" key="5">
    <source>
        <dbReference type="PROSITE" id="PS50111"/>
    </source>
</evidence>
<dbReference type="RefSeq" id="WP_209381666.1">
    <property type="nucleotide sequence ID" value="NZ_JAGIZB010000034.1"/>
</dbReference>
<dbReference type="EMBL" id="JAGIZB010000034">
    <property type="protein sequence ID" value="MBP0447396.1"/>
    <property type="molecule type" value="Genomic_DNA"/>
</dbReference>
<dbReference type="Gene3D" id="1.10.287.950">
    <property type="entry name" value="Methyl-accepting chemotaxis protein"/>
    <property type="match status" value="1"/>
</dbReference>
<proteinExistence type="inferred from homology"/>
<feature type="domain" description="Methyl-accepting transducer" evidence="5">
    <location>
        <begin position="437"/>
        <end position="673"/>
    </location>
</feature>
<sequence length="693" mass="72363">MKIRSSLALQLGSLIGLLCFPLVGGSTWLVVRAAQDLQKATTAVEIADATRTAFVALQATRVERGPVRTALRAEAPAGAELMESAGRARAAARPALDALEAICARITCASNNAPVQLAAARRSLEAVRSEADPATSQPLARRPSGIADRYSAAATKLVELLEEISTTLTAQVRGMDGLSATLAQVKDAAYATRDAAGLERDYLLAAITRRAVPSEDRTAVTGLRTRVSATWPLVTSISAGLPQNMRNAIDSAQEGYFGRFVAMRDDVYRAAVEGRESPVSVAGMNRALDEATNLFVEIADGALATIGEMARHRAADATVWLVAAAVTALTVLALGVCIILIMRHRVGRPLGRLRDVMLKLALREYAFQLPDMRRQDEIGEMARAVATCRDGLREADALSIAQADEERIKAERASRVDALVRDFDVESADVLRSVAAAATELDATASAMAGAAQDGIERATSVAAAAEQASANVQTVAASAEEFAASIAEINRQVSQATTVASRAVQDARQTDTTVKSLAEGAARIGDVVRLISGIAGQTNLLALNATIEAARAGEAGRGFAVVASEVKTLAAQTAKATEEIASQIAEIQSATEQAVSAIRSIGCTIEEVSGIAVAIAATVEEQTSATGEIGRAAAEAAMGTQDVSRHTSGVTDGAQRTGAAASQVRAASSELAQQAEVLRGRMDRFLNDIRVA</sequence>
<dbReference type="PANTHER" id="PTHR32089">
    <property type="entry name" value="METHYL-ACCEPTING CHEMOTAXIS PROTEIN MCPB"/>
    <property type="match status" value="1"/>
</dbReference>
<evidence type="ECO:0000256" key="1">
    <source>
        <dbReference type="ARBA" id="ARBA00023224"/>
    </source>
</evidence>
<organism evidence="7 8">
    <name type="scientific">Pararoseomonas baculiformis</name>
    <dbReference type="NCBI Taxonomy" id="2820812"/>
    <lineage>
        <taxon>Bacteria</taxon>
        <taxon>Pseudomonadati</taxon>
        <taxon>Pseudomonadota</taxon>
        <taxon>Alphaproteobacteria</taxon>
        <taxon>Acetobacterales</taxon>
        <taxon>Acetobacteraceae</taxon>
        <taxon>Pararoseomonas</taxon>
    </lineage>
</organism>
<comment type="caution">
    <text evidence="7">The sequence shown here is derived from an EMBL/GenBank/DDBJ whole genome shotgun (WGS) entry which is preliminary data.</text>
</comment>